<comment type="caution">
    <text evidence="1">The sequence shown here is derived from an EMBL/GenBank/DDBJ whole genome shotgun (WGS) entry which is preliminary data.</text>
</comment>
<gene>
    <name evidence="1" type="ORF">H8S20_04870</name>
</gene>
<evidence type="ECO:0000313" key="2">
    <source>
        <dbReference type="Proteomes" id="UP000596929"/>
    </source>
</evidence>
<reference evidence="1 2" key="1">
    <citation type="submission" date="2020-08" db="EMBL/GenBank/DDBJ databases">
        <title>Genome public.</title>
        <authorList>
            <person name="Liu C."/>
            <person name="Sun Q."/>
        </authorList>
    </citation>
    <scope>NUCLEOTIDE SEQUENCE [LARGE SCALE GENOMIC DNA]</scope>
    <source>
        <strain evidence="1 2">NSJ-6</strain>
    </source>
</reference>
<name>A0ABR7DC00_9CLOT</name>
<protein>
    <submittedName>
        <fullName evidence="1">Uncharacterized protein</fullName>
    </submittedName>
</protein>
<dbReference type="EMBL" id="JACOOO010000005">
    <property type="protein sequence ID" value="MBC5628223.1"/>
    <property type="molecule type" value="Genomic_DNA"/>
</dbReference>
<dbReference type="Proteomes" id="UP000596929">
    <property type="component" value="Unassembled WGS sequence"/>
</dbReference>
<evidence type="ECO:0000313" key="1">
    <source>
        <dbReference type="EMBL" id="MBC5628223.1"/>
    </source>
</evidence>
<organism evidence="1 2">
    <name type="scientific">Clostridium hominis</name>
    <dbReference type="NCBI Taxonomy" id="2763036"/>
    <lineage>
        <taxon>Bacteria</taxon>
        <taxon>Bacillati</taxon>
        <taxon>Bacillota</taxon>
        <taxon>Clostridia</taxon>
        <taxon>Eubacteriales</taxon>
        <taxon>Clostridiaceae</taxon>
        <taxon>Clostridium</taxon>
    </lineage>
</organism>
<sequence>MACGCGTHSKDGKAIVDRVREKGKADMKLNTPHTITCSCGYDFTMNTFVDVCPNCKMTYGVTPCSQSDKENIKSAGINY</sequence>
<dbReference type="RefSeq" id="WP_032117834.1">
    <property type="nucleotide sequence ID" value="NZ_JACOOO010000005.1"/>
</dbReference>
<proteinExistence type="predicted"/>
<keyword evidence="2" id="KW-1185">Reference proteome</keyword>
<accession>A0ABR7DC00</accession>